<proteinExistence type="predicted"/>
<comment type="caution">
    <text evidence="1">The sequence shown here is derived from an EMBL/GenBank/DDBJ whole genome shotgun (WGS) entry which is preliminary data.</text>
</comment>
<protein>
    <submittedName>
        <fullName evidence="1">Uncharacterized protein</fullName>
    </submittedName>
</protein>
<dbReference type="AlphaFoldDB" id="A0A4Y2SSN2"/>
<gene>
    <name evidence="1" type="ORF">AVEN_31561_1</name>
</gene>
<dbReference type="Proteomes" id="UP000499080">
    <property type="component" value="Unassembled WGS sequence"/>
</dbReference>
<evidence type="ECO:0000313" key="1">
    <source>
        <dbReference type="EMBL" id="GBN91304.1"/>
    </source>
</evidence>
<evidence type="ECO:0000313" key="2">
    <source>
        <dbReference type="Proteomes" id="UP000499080"/>
    </source>
</evidence>
<name>A0A4Y2SSN2_ARAVE</name>
<organism evidence="1 2">
    <name type="scientific">Araneus ventricosus</name>
    <name type="common">Orbweaver spider</name>
    <name type="synonym">Epeira ventricosa</name>
    <dbReference type="NCBI Taxonomy" id="182803"/>
    <lineage>
        <taxon>Eukaryota</taxon>
        <taxon>Metazoa</taxon>
        <taxon>Ecdysozoa</taxon>
        <taxon>Arthropoda</taxon>
        <taxon>Chelicerata</taxon>
        <taxon>Arachnida</taxon>
        <taxon>Araneae</taxon>
        <taxon>Araneomorphae</taxon>
        <taxon>Entelegynae</taxon>
        <taxon>Araneoidea</taxon>
        <taxon>Araneidae</taxon>
        <taxon>Araneus</taxon>
    </lineage>
</organism>
<accession>A0A4Y2SSN2</accession>
<reference evidence="1 2" key="1">
    <citation type="journal article" date="2019" name="Sci. Rep.">
        <title>Orb-weaving spider Araneus ventricosus genome elucidates the spidroin gene catalogue.</title>
        <authorList>
            <person name="Kono N."/>
            <person name="Nakamura H."/>
            <person name="Ohtoshi R."/>
            <person name="Moran D.A.P."/>
            <person name="Shinohara A."/>
            <person name="Yoshida Y."/>
            <person name="Fujiwara M."/>
            <person name="Mori M."/>
            <person name="Tomita M."/>
            <person name="Arakawa K."/>
        </authorList>
    </citation>
    <scope>NUCLEOTIDE SEQUENCE [LARGE SCALE GENOMIC DNA]</scope>
</reference>
<dbReference type="EMBL" id="BGPR01023821">
    <property type="protein sequence ID" value="GBN91304.1"/>
    <property type="molecule type" value="Genomic_DNA"/>
</dbReference>
<keyword evidence="2" id="KW-1185">Reference proteome</keyword>
<sequence length="228" mass="25538">MESFSTFKRISSPNRDIEKIPAPLRSRISSSKSPSPLKLSFYGLSFQEIRPRFSLFPIVGTGRIDVARGLPSASIVSCVLEVNSSYVKGGVVARRRRCVHPLEHCQEICQATRRENTAIGWNSTDHSPQVRTSSDSRFAKPHAVGTARLVEIPPTTVHKYEPKGLPSHTLWEQRDWLEFHRPRSTSTNLERLEVCQATRCGNKALHGGSLVQMDFEVELPNPEPQPGL</sequence>